<dbReference type="RefSeq" id="WP_067670506.1">
    <property type="nucleotide sequence ID" value="NZ_CBCSIK010000013.1"/>
</dbReference>
<dbReference type="PANTHER" id="PTHR30151">
    <property type="entry name" value="ALKANE SULFONATE ABC TRANSPORTER-RELATED, MEMBRANE SUBUNIT"/>
    <property type="match status" value="1"/>
</dbReference>
<evidence type="ECO:0000256" key="2">
    <source>
        <dbReference type="ARBA" id="ARBA00022448"/>
    </source>
</evidence>
<evidence type="ECO:0000256" key="7">
    <source>
        <dbReference type="RuleBase" id="RU363032"/>
    </source>
</evidence>
<dbReference type="PANTHER" id="PTHR30151:SF38">
    <property type="entry name" value="ALIPHATIC SULFONATES TRANSPORT PERMEASE PROTEIN SSUC-RELATED"/>
    <property type="match status" value="1"/>
</dbReference>
<sequence>MSLSQIEAQPVTWQSDRSAFNKFKPYFFHAVKLMCGAALPALVLCIWHIAALQQWLPEQILPSPQLVWSTTAELWQSGDLQSNFAISAQRILWSVLLGGSAGLGLGIWFALSESAQRYVLPSIQLLAQFPIIGWIPLLMIFLGIDEALKITAISLAVVPPVMIAVFKGIQQVPERWLEVARVYQFSPWQSFSKVILPASLPAAISGLRQGIMQAWLALVFVELLASSEGIGFLMVWGRQLMQMDIVYMGIILVGLTGFILDSALALAERLARFYASRVRS</sequence>
<dbReference type="GO" id="GO:0005886">
    <property type="term" value="C:plasma membrane"/>
    <property type="evidence" value="ECO:0007669"/>
    <property type="project" value="UniProtKB-SubCell"/>
</dbReference>
<evidence type="ECO:0000259" key="8">
    <source>
        <dbReference type="PROSITE" id="PS50928"/>
    </source>
</evidence>
<evidence type="ECO:0000256" key="1">
    <source>
        <dbReference type="ARBA" id="ARBA00004651"/>
    </source>
</evidence>
<feature type="transmembrane region" description="Helical" evidence="7">
    <location>
        <begin position="123"/>
        <end position="144"/>
    </location>
</feature>
<dbReference type="Proteomes" id="UP000076276">
    <property type="component" value="Unassembled WGS sequence"/>
</dbReference>
<dbReference type="STRING" id="1806892.AZH43_15855"/>
<keyword evidence="5 7" id="KW-1133">Transmembrane helix</keyword>
<evidence type="ECO:0000256" key="3">
    <source>
        <dbReference type="ARBA" id="ARBA00022475"/>
    </source>
</evidence>
<feature type="transmembrane region" description="Helical" evidence="7">
    <location>
        <begin position="26"/>
        <end position="50"/>
    </location>
</feature>
<evidence type="ECO:0000256" key="6">
    <source>
        <dbReference type="ARBA" id="ARBA00023136"/>
    </source>
</evidence>
<evidence type="ECO:0000256" key="4">
    <source>
        <dbReference type="ARBA" id="ARBA00022692"/>
    </source>
</evidence>
<evidence type="ECO:0000256" key="5">
    <source>
        <dbReference type="ARBA" id="ARBA00022989"/>
    </source>
</evidence>
<dbReference type="InterPro" id="IPR000515">
    <property type="entry name" value="MetI-like"/>
</dbReference>
<keyword evidence="2 7" id="KW-0813">Transport</keyword>
<dbReference type="PROSITE" id="PS50928">
    <property type="entry name" value="ABC_TM1"/>
    <property type="match status" value="1"/>
</dbReference>
<keyword evidence="6 7" id="KW-0472">Membrane</keyword>
<dbReference type="Pfam" id="PF00528">
    <property type="entry name" value="BPD_transp_1"/>
    <property type="match status" value="1"/>
</dbReference>
<protein>
    <submittedName>
        <fullName evidence="9">Sulfonate ABC transporter</fullName>
    </submittedName>
</protein>
<keyword evidence="10" id="KW-1185">Reference proteome</keyword>
<feature type="transmembrane region" description="Helical" evidence="7">
    <location>
        <begin position="214"/>
        <end position="233"/>
    </location>
</feature>
<dbReference type="CDD" id="cd06261">
    <property type="entry name" value="TM_PBP2"/>
    <property type="match status" value="1"/>
</dbReference>
<dbReference type="GO" id="GO:0055085">
    <property type="term" value="P:transmembrane transport"/>
    <property type="evidence" value="ECO:0007669"/>
    <property type="project" value="InterPro"/>
</dbReference>
<keyword evidence="3" id="KW-1003">Cell membrane</keyword>
<feature type="transmembrane region" description="Helical" evidence="7">
    <location>
        <begin position="245"/>
        <end position="267"/>
    </location>
</feature>
<dbReference type="InterPro" id="IPR035906">
    <property type="entry name" value="MetI-like_sf"/>
</dbReference>
<accession>A0A151XZE0</accession>
<dbReference type="OrthoDB" id="5298727at2"/>
<evidence type="ECO:0000313" key="9">
    <source>
        <dbReference type="EMBL" id="KYQ71172.1"/>
    </source>
</evidence>
<reference evidence="9 10" key="1">
    <citation type="submission" date="2016-03" db="EMBL/GenBank/DDBJ databases">
        <title>Acinetobacter genomospecies 28 strain ANC 4149.</title>
        <authorList>
            <person name="Radolfova-Krizova L."/>
            <person name="Nemec A."/>
        </authorList>
    </citation>
    <scope>NUCLEOTIDE SEQUENCE [LARGE SCALE GENOMIC DNA]</scope>
    <source>
        <strain evidence="9 10">ANC 4149</strain>
    </source>
</reference>
<dbReference type="Gene3D" id="1.10.3720.10">
    <property type="entry name" value="MetI-like"/>
    <property type="match status" value="1"/>
</dbReference>
<evidence type="ECO:0000313" key="10">
    <source>
        <dbReference type="Proteomes" id="UP000076276"/>
    </source>
</evidence>
<feature type="transmembrane region" description="Helical" evidence="7">
    <location>
        <begin position="91"/>
        <end position="111"/>
    </location>
</feature>
<gene>
    <name evidence="9" type="ORF">AZH43_15855</name>
</gene>
<comment type="similarity">
    <text evidence="7">Belongs to the binding-protein-dependent transport system permease family.</text>
</comment>
<dbReference type="SUPFAM" id="SSF161098">
    <property type="entry name" value="MetI-like"/>
    <property type="match status" value="1"/>
</dbReference>
<comment type="caution">
    <text evidence="9">The sequence shown here is derived from an EMBL/GenBank/DDBJ whole genome shotgun (WGS) entry which is preliminary data.</text>
</comment>
<feature type="domain" description="ABC transmembrane type-1" evidence="8">
    <location>
        <begin position="80"/>
        <end position="264"/>
    </location>
</feature>
<comment type="subcellular location">
    <subcellularLocation>
        <location evidence="1 7">Cell membrane</location>
        <topology evidence="1 7">Multi-pass membrane protein</topology>
    </subcellularLocation>
</comment>
<dbReference type="AlphaFoldDB" id="A0A151XZE0"/>
<organism evidence="9 10">
    <name type="scientific">Acinetobacter pragensis</name>
    <dbReference type="NCBI Taxonomy" id="1806892"/>
    <lineage>
        <taxon>Bacteria</taxon>
        <taxon>Pseudomonadati</taxon>
        <taxon>Pseudomonadota</taxon>
        <taxon>Gammaproteobacteria</taxon>
        <taxon>Moraxellales</taxon>
        <taxon>Moraxellaceae</taxon>
        <taxon>Acinetobacter</taxon>
    </lineage>
</organism>
<name>A0A151XZE0_9GAMM</name>
<dbReference type="EMBL" id="LUAW01000032">
    <property type="protein sequence ID" value="KYQ71172.1"/>
    <property type="molecule type" value="Genomic_DNA"/>
</dbReference>
<keyword evidence="4 7" id="KW-0812">Transmembrane</keyword>
<proteinExistence type="inferred from homology"/>